<organism evidence="2 3">
    <name type="scientific">Bradyrhizobium erythrophlei</name>
    <dbReference type="NCBI Taxonomy" id="1437360"/>
    <lineage>
        <taxon>Bacteria</taxon>
        <taxon>Pseudomonadati</taxon>
        <taxon>Pseudomonadota</taxon>
        <taxon>Alphaproteobacteria</taxon>
        <taxon>Hyphomicrobiales</taxon>
        <taxon>Nitrobacteraceae</taxon>
        <taxon>Bradyrhizobium</taxon>
    </lineage>
</organism>
<accession>A0A1M5UN10</accession>
<reference evidence="2 3" key="1">
    <citation type="submission" date="2016-11" db="EMBL/GenBank/DDBJ databases">
        <authorList>
            <person name="Jaros S."/>
            <person name="Januszkiewicz K."/>
            <person name="Wedrychowicz H."/>
        </authorList>
    </citation>
    <scope>NUCLEOTIDE SEQUENCE [LARGE SCALE GENOMIC DNA]</scope>
    <source>
        <strain evidence="2 3">GAS138</strain>
    </source>
</reference>
<feature type="chain" id="PRO_5013042197" evidence="1">
    <location>
        <begin position="19"/>
        <end position="118"/>
    </location>
</feature>
<dbReference type="OrthoDB" id="8251777at2"/>
<dbReference type="RefSeq" id="WP_079607504.1">
    <property type="nucleotide sequence ID" value="NZ_LT670817.1"/>
</dbReference>
<gene>
    <name evidence="2" type="ORF">SAMN05443248_5514</name>
</gene>
<dbReference type="Proteomes" id="UP000189796">
    <property type="component" value="Chromosome I"/>
</dbReference>
<keyword evidence="1" id="KW-0732">Signal</keyword>
<name>A0A1M5UN10_9BRAD</name>
<proteinExistence type="predicted"/>
<feature type="signal peptide" evidence="1">
    <location>
        <begin position="1"/>
        <end position="18"/>
    </location>
</feature>
<dbReference type="AlphaFoldDB" id="A0A1M5UN10"/>
<sequence>MRMILVAALAMTASVAMADDLDDAHRQAVSGRDSYWNCLAREYSRDNNNGLSAQDFTSLIASACPSERQNFRVTLVDFLSMQFPDVDAGAHMTTANNAIASAQKDIVTAFIKHKVTPK</sequence>
<protein>
    <submittedName>
        <fullName evidence="2">Uncharacterized protein</fullName>
    </submittedName>
</protein>
<evidence type="ECO:0000313" key="3">
    <source>
        <dbReference type="Proteomes" id="UP000189796"/>
    </source>
</evidence>
<dbReference type="EMBL" id="LT670817">
    <property type="protein sequence ID" value="SHH64422.1"/>
    <property type="molecule type" value="Genomic_DNA"/>
</dbReference>
<evidence type="ECO:0000313" key="2">
    <source>
        <dbReference type="EMBL" id="SHH64422.1"/>
    </source>
</evidence>
<evidence type="ECO:0000256" key="1">
    <source>
        <dbReference type="SAM" id="SignalP"/>
    </source>
</evidence>